<evidence type="ECO:0000313" key="3">
    <source>
        <dbReference type="EMBL" id="QDS77740.1"/>
    </source>
</evidence>
<feature type="compositionally biased region" description="Basic residues" evidence="1">
    <location>
        <begin position="1"/>
        <end position="10"/>
    </location>
</feature>
<feature type="compositionally biased region" description="Low complexity" evidence="1">
    <location>
        <begin position="152"/>
        <end position="168"/>
    </location>
</feature>
<feature type="region of interest" description="Disordered" evidence="1">
    <location>
        <begin position="783"/>
        <end position="860"/>
    </location>
</feature>
<feature type="compositionally biased region" description="Gly residues" evidence="1">
    <location>
        <begin position="812"/>
        <end position="823"/>
    </location>
</feature>
<feature type="compositionally biased region" description="Low complexity" evidence="1">
    <location>
        <begin position="225"/>
        <end position="237"/>
    </location>
</feature>
<evidence type="ECO:0000256" key="1">
    <source>
        <dbReference type="SAM" id="MobiDB-lite"/>
    </source>
</evidence>
<feature type="domain" description="Heterokaryon incompatibility" evidence="2">
    <location>
        <begin position="934"/>
        <end position="1129"/>
    </location>
</feature>
<gene>
    <name evidence="3" type="ORF">FKW77_004583</name>
</gene>
<feature type="region of interest" description="Disordered" evidence="1">
    <location>
        <begin position="1"/>
        <end position="505"/>
    </location>
</feature>
<feature type="compositionally biased region" description="Polar residues" evidence="1">
    <location>
        <begin position="178"/>
        <end position="188"/>
    </location>
</feature>
<evidence type="ECO:0000313" key="4">
    <source>
        <dbReference type="Proteomes" id="UP000316270"/>
    </source>
</evidence>
<dbReference type="EMBL" id="CP042202">
    <property type="protein sequence ID" value="QDS77740.1"/>
    <property type="molecule type" value="Genomic_DNA"/>
</dbReference>
<organism evidence="3 4">
    <name type="scientific">Venturia effusa</name>
    <dbReference type="NCBI Taxonomy" id="50376"/>
    <lineage>
        <taxon>Eukaryota</taxon>
        <taxon>Fungi</taxon>
        <taxon>Dikarya</taxon>
        <taxon>Ascomycota</taxon>
        <taxon>Pezizomycotina</taxon>
        <taxon>Dothideomycetes</taxon>
        <taxon>Pleosporomycetidae</taxon>
        <taxon>Venturiales</taxon>
        <taxon>Venturiaceae</taxon>
        <taxon>Venturia</taxon>
    </lineage>
</organism>
<feature type="compositionally biased region" description="Basic and acidic residues" evidence="1">
    <location>
        <begin position="82"/>
        <end position="91"/>
    </location>
</feature>
<dbReference type="PANTHER" id="PTHR24148:SF73">
    <property type="entry name" value="HET DOMAIN PROTEIN (AFU_ORTHOLOGUE AFUA_8G01020)"/>
    <property type="match status" value="1"/>
</dbReference>
<accession>A0A517LQ16</accession>
<feature type="compositionally biased region" description="Basic and acidic residues" evidence="1">
    <location>
        <begin position="851"/>
        <end position="860"/>
    </location>
</feature>
<feature type="compositionally biased region" description="Polar residues" evidence="1">
    <location>
        <begin position="13"/>
        <end position="29"/>
    </location>
</feature>
<feature type="compositionally biased region" description="Basic and acidic residues" evidence="1">
    <location>
        <begin position="107"/>
        <end position="119"/>
    </location>
</feature>
<dbReference type="Pfam" id="PF06985">
    <property type="entry name" value="HET"/>
    <property type="match status" value="1"/>
</dbReference>
<dbReference type="Proteomes" id="UP000316270">
    <property type="component" value="Chromosome 18"/>
</dbReference>
<dbReference type="InterPro" id="IPR010730">
    <property type="entry name" value="HET"/>
</dbReference>
<feature type="compositionally biased region" description="Polar residues" evidence="1">
    <location>
        <begin position="364"/>
        <end position="379"/>
    </location>
</feature>
<feature type="region of interest" description="Disordered" evidence="1">
    <location>
        <begin position="1434"/>
        <end position="1471"/>
    </location>
</feature>
<protein>
    <recommendedName>
        <fullName evidence="2">Heterokaryon incompatibility domain-containing protein</fullName>
    </recommendedName>
</protein>
<name>A0A517LQ16_9PEZI</name>
<feature type="compositionally biased region" description="Polar residues" evidence="1">
    <location>
        <begin position="337"/>
        <end position="355"/>
    </location>
</feature>
<sequence length="1666" mass="186053">MTSKLFGRKKPSSDISSVGYQNSPAQSTGHRAPSPRYAPEETAQHLARSPSHRQISGAPTISRPPIDVASSVHQGSQSHLPLRQDNERLANENRLSYTPPLSPNPPQEKEKRGFRDRLGIGHSHKQSQEQNQGPSRVVEPGRRLSVKRKEPQNQQQLQQQQPEKYYQQGPTEGRPGYSRNSSTPQLLSTHGEEDEDLQHNFYQQPPPQQFQGPPVPAKDVEDEPAYQQQPQPPQAYYRVPGQLSRVNTDHSYHTHHTQGSTSGELRIPATEQQYQQLQHEDQLQQEQYQSVYQQPEGAPLGYTKPPSEDNPRYSYPAPGQPSAPQGAIQQHDRQIPAGQQQQPDLHYPQPQQARTSLERHRPGSQGQPLAPVSQQQQVGANPPHLQPPVRGSSLEFPLSPYEDHQQGPLLSHPPPSPQPPSTAGSKESDDESMPPPPGSRGNTIRPVENKNMAAPREGGQQAGSQGQPYRGGQAAVQEGGERGRDTPSAPRAGEPTEDEAMNQSQLQKDYKELRDKYQKVKKYYFEKESQVHQLQNTLAHQRLSQSRTSLDDSEYAARFSRLEGLIAQLSFSIRKQWKSIPEFLHRGINKDALATGKQEMTAVGRAFFSQWIVTNLFDAFFHPDLELGLSRDLKDIWHNIRRFCPPFQSAEEEEALAAKMINWRLITLEGLQDKLRGPDAQGHRQRLTEMMNEKLMADIGHYLVDPPPGDLQGGVSMILDLAVNVASHVPLESREVIIEYFNPLYPLQPEVMKIETGIPALTNPIVVTDISPSSVAGMEVDRASLKSTGTRDSTDVADDATSGARDEKKGRGMFGGLMGGGGTKITKPVPGSAATSAAASASAKGVQAGRETPKDKEERVRVSTGLAVQIRGRSVLVKAPVLIMTELELLYKQLPLGKRSIRLLTLLPSSDRIAGRLYVVDLPAETSTDPWPDYKALSYAWHDDCKDGYRQDPITQTEFSLWCNDTSILVTRNLHAALIHLRRDDAPIDLWVDALCINQSDLVERSEQVAFMREIFGRSSEVLVWLGVPLTMASSTRYHWSCQKSDPSLTSKGGWLDDGGGSVYQGPGFAYEVFCLLNFLSHSPEGAQINVLGRAIETDRQRGWQTELAAALLHLIDRAWWKRTWVVQECVLAKKIVVHYGPLSSAWEMLTRAATSYVHIRAYQDLAGGMLYTPLDELSDQILQIEAPRKEKQRAIYLSPLQTLRLFQERQATDLRDKVFGLLGLLEHHFLDSDYSMTQDEVYLQTARKMIQSSNSLDLLANANDKPSLNPSWCPDWSTIPRHNEHQRLQNLSLYNASLGLPQPRLCFRRFSTTFELLEAECAWVDSVRFAIEYNAPNDGFGTQRSKNTIANWEDRVRRSLDFEGILFRGDLDQKQRPQRKLANERWQKDGYDEAFWKALCGDLVFTRDNPADKTLGTYQRASAADYHSYKTSLETSSPTAGMSRSRLTVKSNGSSTFGEPRKFKYKPPRSMNLTQNRSLFAMQLMSGGRHMFVTENRRIGVGPPQLLVGDRIAILPGTSVPIALRATGSVTIDGYAAPTRKTPQTEFLRTEPLQTGSLQTGSLQTGSLQTGSLQTGSLQSKFLGTKFLGTKFLGTKFLGTKFLGTKPLRTESLQTDSLQTESLQTESLQTGIQSYKVLGDVYVSGIMDGELNKTLADQMETIYLI</sequence>
<dbReference type="STRING" id="50376.A0A517LQ16"/>
<feature type="compositionally biased region" description="Low complexity" evidence="1">
    <location>
        <begin position="313"/>
        <end position="326"/>
    </location>
</feature>
<feature type="compositionally biased region" description="Low complexity" evidence="1">
    <location>
        <begin position="284"/>
        <end position="294"/>
    </location>
</feature>
<feature type="compositionally biased region" description="Pro residues" evidence="1">
    <location>
        <begin position="204"/>
        <end position="216"/>
    </location>
</feature>
<reference evidence="3 4" key="1">
    <citation type="submission" date="2019-07" db="EMBL/GenBank/DDBJ databases">
        <title>Finished genome of Venturia effusa.</title>
        <authorList>
            <person name="Young C.A."/>
            <person name="Cox M.P."/>
            <person name="Ganley A.R.D."/>
            <person name="David W.J."/>
        </authorList>
    </citation>
    <scope>NUCLEOTIDE SEQUENCE [LARGE SCALE GENOMIC DNA]</scope>
    <source>
        <strain evidence="4">albino</strain>
    </source>
</reference>
<dbReference type="InterPro" id="IPR052895">
    <property type="entry name" value="HetReg/Transcr_Mod"/>
</dbReference>
<dbReference type="PANTHER" id="PTHR24148">
    <property type="entry name" value="ANKYRIN REPEAT DOMAIN-CONTAINING PROTEIN 39 HOMOLOG-RELATED"/>
    <property type="match status" value="1"/>
</dbReference>
<feature type="compositionally biased region" description="Basic and acidic residues" evidence="1">
    <location>
        <begin position="139"/>
        <end position="151"/>
    </location>
</feature>
<feature type="compositionally biased region" description="Polar residues" evidence="1">
    <location>
        <begin position="1434"/>
        <end position="1458"/>
    </location>
</feature>
<evidence type="ECO:0000259" key="2">
    <source>
        <dbReference type="Pfam" id="PF06985"/>
    </source>
</evidence>
<feature type="compositionally biased region" description="Pro residues" evidence="1">
    <location>
        <begin position="411"/>
        <end position="420"/>
    </location>
</feature>
<dbReference type="OrthoDB" id="4155914at2759"/>
<keyword evidence="4" id="KW-1185">Reference proteome</keyword>
<proteinExistence type="predicted"/>
<feature type="compositionally biased region" description="Low complexity" evidence="1">
    <location>
        <begin position="832"/>
        <end position="843"/>
    </location>
</feature>